<name>A0AAV5UJ55_9BILA</name>
<evidence type="ECO:0000313" key="2">
    <source>
        <dbReference type="EMBL" id="GMT07085.1"/>
    </source>
</evidence>
<proteinExistence type="predicted"/>
<sequence length="194" mass="21734">MQAAPDANAGQPQVPPLRVQLRPPAPQQQQPLQMQPHFQPMPQPVVQQQRQQHQNDLQQHLQDLHQQIMFRRMMPHQPPPGPVIPMGVQQPPPLPPRPVPPPPLQANPAVPPPAARQPNRIDEGVVNMPDGRLAVWVCSTLTASLWKCLPISDTSATHLLAMRCASVFSRLVPTPSLLLREHISHRSVRLDQRK</sequence>
<reference evidence="2" key="1">
    <citation type="submission" date="2023-10" db="EMBL/GenBank/DDBJ databases">
        <title>Genome assembly of Pristionchus species.</title>
        <authorList>
            <person name="Yoshida K."/>
            <person name="Sommer R.J."/>
        </authorList>
    </citation>
    <scope>NUCLEOTIDE SEQUENCE</scope>
    <source>
        <strain evidence="2">RS0144</strain>
    </source>
</reference>
<organism evidence="2 3">
    <name type="scientific">Pristionchus entomophagus</name>
    <dbReference type="NCBI Taxonomy" id="358040"/>
    <lineage>
        <taxon>Eukaryota</taxon>
        <taxon>Metazoa</taxon>
        <taxon>Ecdysozoa</taxon>
        <taxon>Nematoda</taxon>
        <taxon>Chromadorea</taxon>
        <taxon>Rhabditida</taxon>
        <taxon>Rhabditina</taxon>
        <taxon>Diplogasteromorpha</taxon>
        <taxon>Diplogasteroidea</taxon>
        <taxon>Neodiplogasteridae</taxon>
        <taxon>Pristionchus</taxon>
    </lineage>
</organism>
<feature type="region of interest" description="Disordered" evidence="1">
    <location>
        <begin position="1"/>
        <end position="55"/>
    </location>
</feature>
<gene>
    <name evidence="2" type="ORF">PENTCL1PPCAC_29259</name>
</gene>
<keyword evidence="3" id="KW-1185">Reference proteome</keyword>
<accession>A0AAV5UJ55</accession>
<evidence type="ECO:0000313" key="3">
    <source>
        <dbReference type="Proteomes" id="UP001432027"/>
    </source>
</evidence>
<evidence type="ECO:0000256" key="1">
    <source>
        <dbReference type="SAM" id="MobiDB-lite"/>
    </source>
</evidence>
<dbReference type="AlphaFoldDB" id="A0AAV5UJ55"/>
<comment type="caution">
    <text evidence="2">The sequence shown here is derived from an EMBL/GenBank/DDBJ whole genome shotgun (WGS) entry which is preliminary data.</text>
</comment>
<dbReference type="Proteomes" id="UP001432027">
    <property type="component" value="Unassembled WGS sequence"/>
</dbReference>
<dbReference type="EMBL" id="BTSX01000006">
    <property type="protein sequence ID" value="GMT07085.1"/>
    <property type="molecule type" value="Genomic_DNA"/>
</dbReference>
<feature type="compositionally biased region" description="Low complexity" evidence="1">
    <location>
        <begin position="16"/>
        <end position="55"/>
    </location>
</feature>
<protein>
    <submittedName>
        <fullName evidence="2">Uncharacterized protein</fullName>
    </submittedName>
</protein>